<evidence type="ECO:0000313" key="16">
    <source>
        <dbReference type="Proteomes" id="UP001367676"/>
    </source>
</evidence>
<name>A0AAN9TSQ2_9HEMI</name>
<dbReference type="FunFam" id="3.30.60.20:FF:000025">
    <property type="entry name" value="Chimaerin"/>
    <property type="match status" value="1"/>
</dbReference>
<dbReference type="PROSITE" id="PS50238">
    <property type="entry name" value="RHOGAP"/>
    <property type="match status" value="1"/>
</dbReference>
<dbReference type="GO" id="GO:0005096">
    <property type="term" value="F:GTPase activator activity"/>
    <property type="evidence" value="ECO:0007669"/>
    <property type="project" value="UniProtKB-KW"/>
</dbReference>
<evidence type="ECO:0000256" key="2">
    <source>
        <dbReference type="ARBA" id="ARBA00022468"/>
    </source>
</evidence>
<dbReference type="Pfam" id="PF00017">
    <property type="entry name" value="SH2"/>
    <property type="match status" value="1"/>
</dbReference>
<dbReference type="GO" id="GO:0008270">
    <property type="term" value="F:zinc ion binding"/>
    <property type="evidence" value="ECO:0007669"/>
    <property type="project" value="UniProtKB-KW"/>
</dbReference>
<dbReference type="InterPro" id="IPR002219">
    <property type="entry name" value="PKC_DAG/PE"/>
</dbReference>
<dbReference type="SUPFAM" id="SSF48350">
    <property type="entry name" value="GTPase activation domain, GAP"/>
    <property type="match status" value="1"/>
</dbReference>
<proteinExistence type="predicted"/>
<evidence type="ECO:0000256" key="3">
    <source>
        <dbReference type="ARBA" id="ARBA00022723"/>
    </source>
</evidence>
<dbReference type="PROSITE" id="PS50001">
    <property type="entry name" value="SH2"/>
    <property type="match status" value="1"/>
</dbReference>
<evidence type="ECO:0000256" key="5">
    <source>
        <dbReference type="ARBA" id="ARBA00022833"/>
    </source>
</evidence>
<dbReference type="Gene3D" id="3.30.60.20">
    <property type="match status" value="1"/>
</dbReference>
<feature type="domain" description="Phorbol-ester/DAG-type" evidence="13">
    <location>
        <begin position="165"/>
        <end position="215"/>
    </location>
</feature>
<sequence>MWKPDLFKLQQEAPASNPVLCDKIVERCPPYYGREYHGPISHKEAASLLQKEGDYLIRLSPNSDNFYTLSLKIFGDVKHYKLYYDGQHYVHKNKRYNSVADLMADGVITIYLEKKAGSYIQLMPDVCSYEKSPYVTLSRIKRKTVNKSKPTEEFLPDIVVEYDKPHAFKPHTFKGFYWCEYCGNFLWGFIAQGVKCEDCGFSAHYRCSEKLPADCCPDLKQLRGVFGIDLTTLVKAHKSTRPFVVDKCVKEIETRGLDAEGLYRVSGYQEEMDNLRMAFEKDGDKADLGPDHYDNINVIASTLKLYFRLLPIPLITYDVHPALLKAIASSKVNEQISQTRAILSKLPPAHYNTLKYLMEHLFRVTQHSFENKMTAQNLSTVFAPSIMPQPDFSKIGDSIPDLCNEIAALQLLITQNKKIFN</sequence>
<dbReference type="EMBL" id="JBBCAQ010000004">
    <property type="protein sequence ID" value="KAK7604177.1"/>
    <property type="molecule type" value="Genomic_DNA"/>
</dbReference>
<evidence type="ECO:0000256" key="6">
    <source>
        <dbReference type="ARBA" id="ARBA00022999"/>
    </source>
</evidence>
<dbReference type="PROSITE" id="PS50081">
    <property type="entry name" value="ZF_DAG_PE_2"/>
    <property type="match status" value="1"/>
</dbReference>
<dbReference type="Pfam" id="PF00620">
    <property type="entry name" value="RhoGAP"/>
    <property type="match status" value="1"/>
</dbReference>
<keyword evidence="16" id="KW-1185">Reference proteome</keyword>
<dbReference type="InterPro" id="IPR000980">
    <property type="entry name" value="SH2"/>
</dbReference>
<dbReference type="InterPro" id="IPR051854">
    <property type="entry name" value="Rho-type_GAP"/>
</dbReference>
<keyword evidence="7" id="KW-0472">Membrane</keyword>
<evidence type="ECO:0000256" key="1">
    <source>
        <dbReference type="ARBA" id="ARBA00004170"/>
    </source>
</evidence>
<keyword evidence="2" id="KW-0343">GTPase activation</keyword>
<dbReference type="SMART" id="SM00252">
    <property type="entry name" value="SH2"/>
    <property type="match status" value="1"/>
</dbReference>
<dbReference type="SMART" id="SM00324">
    <property type="entry name" value="RhoGAP"/>
    <property type="match status" value="1"/>
</dbReference>
<keyword evidence="4" id="KW-0863">Zinc-finger</keyword>
<evidence type="ECO:0000256" key="9">
    <source>
        <dbReference type="ARBA" id="ARBA00076015"/>
    </source>
</evidence>
<evidence type="ECO:0000256" key="8">
    <source>
        <dbReference type="ARBA" id="ARBA00073081"/>
    </source>
</evidence>
<accession>A0AAN9TSQ2</accession>
<evidence type="ECO:0000313" key="15">
    <source>
        <dbReference type="EMBL" id="KAK7604177.1"/>
    </source>
</evidence>
<gene>
    <name evidence="15" type="ORF">V9T40_004450</name>
</gene>
<comment type="caution">
    <text evidence="15">The sequence shown here is derived from an EMBL/GenBank/DDBJ whole genome shotgun (WGS) entry which is preliminary data.</text>
</comment>
<dbReference type="FunFam" id="3.30.505.10:FF:000019">
    <property type="entry name" value="Chimaerin"/>
    <property type="match status" value="1"/>
</dbReference>
<organism evidence="15 16">
    <name type="scientific">Parthenolecanium corni</name>
    <dbReference type="NCBI Taxonomy" id="536013"/>
    <lineage>
        <taxon>Eukaryota</taxon>
        <taxon>Metazoa</taxon>
        <taxon>Ecdysozoa</taxon>
        <taxon>Arthropoda</taxon>
        <taxon>Hexapoda</taxon>
        <taxon>Insecta</taxon>
        <taxon>Pterygota</taxon>
        <taxon>Neoptera</taxon>
        <taxon>Paraneoptera</taxon>
        <taxon>Hemiptera</taxon>
        <taxon>Sternorrhyncha</taxon>
        <taxon>Coccoidea</taxon>
        <taxon>Coccidae</taxon>
        <taxon>Parthenolecanium</taxon>
    </lineage>
</organism>
<dbReference type="InterPro" id="IPR046349">
    <property type="entry name" value="C1-like_sf"/>
</dbReference>
<dbReference type="Pfam" id="PF00130">
    <property type="entry name" value="C1_1"/>
    <property type="match status" value="1"/>
</dbReference>
<dbReference type="InterPro" id="IPR008936">
    <property type="entry name" value="Rho_GTPase_activation_prot"/>
</dbReference>
<dbReference type="PANTHER" id="PTHR46075">
    <property type="entry name" value="CHIMERIN FAMILY MEMBER"/>
    <property type="match status" value="1"/>
</dbReference>
<evidence type="ECO:0000259" key="12">
    <source>
        <dbReference type="PROSITE" id="PS50001"/>
    </source>
</evidence>
<dbReference type="Gene3D" id="3.30.505.10">
    <property type="entry name" value="SH2 domain"/>
    <property type="match status" value="1"/>
</dbReference>
<dbReference type="InterPro" id="IPR036860">
    <property type="entry name" value="SH2_dom_sf"/>
</dbReference>
<keyword evidence="3" id="KW-0479">Metal-binding</keyword>
<evidence type="ECO:0000256" key="7">
    <source>
        <dbReference type="ARBA" id="ARBA00023136"/>
    </source>
</evidence>
<dbReference type="InterPro" id="IPR000198">
    <property type="entry name" value="RhoGAP_dom"/>
</dbReference>
<dbReference type="SMART" id="SM00109">
    <property type="entry name" value="C1"/>
    <property type="match status" value="1"/>
</dbReference>
<evidence type="ECO:0000256" key="10">
    <source>
        <dbReference type="ARBA" id="ARBA00077047"/>
    </source>
</evidence>
<reference evidence="15 16" key="1">
    <citation type="submission" date="2024-03" db="EMBL/GenBank/DDBJ databases">
        <title>Adaptation during the transition from Ophiocordyceps entomopathogen to insect associate is accompanied by gene loss and intensified selection.</title>
        <authorList>
            <person name="Ward C.M."/>
            <person name="Onetto C.A."/>
            <person name="Borneman A.R."/>
        </authorList>
    </citation>
    <scope>NUCLEOTIDE SEQUENCE [LARGE SCALE GENOMIC DNA]</scope>
    <source>
        <strain evidence="15">AWRI1</strain>
        <tissue evidence="15">Single Adult Female</tissue>
    </source>
</reference>
<feature type="domain" description="Rho-GAP" evidence="14">
    <location>
        <begin position="228"/>
        <end position="420"/>
    </location>
</feature>
<dbReference type="Gene3D" id="1.10.555.10">
    <property type="entry name" value="Rho GTPase activation protein"/>
    <property type="match status" value="1"/>
</dbReference>
<protein>
    <recommendedName>
        <fullName evidence="8">Beta-chimaerin</fullName>
    </recommendedName>
    <alternativeName>
        <fullName evidence="9">Beta-chimerin</fullName>
    </alternativeName>
    <alternativeName>
        <fullName evidence="10">Rho GTPase-activating protein 3</fullName>
    </alternativeName>
</protein>
<dbReference type="GO" id="GO:0016020">
    <property type="term" value="C:membrane"/>
    <property type="evidence" value="ECO:0007669"/>
    <property type="project" value="UniProtKB-SubCell"/>
</dbReference>
<dbReference type="GO" id="GO:0007165">
    <property type="term" value="P:signal transduction"/>
    <property type="evidence" value="ECO:0007669"/>
    <property type="project" value="InterPro"/>
</dbReference>
<evidence type="ECO:0000256" key="4">
    <source>
        <dbReference type="ARBA" id="ARBA00022771"/>
    </source>
</evidence>
<keyword evidence="6 11" id="KW-0727">SH2 domain</keyword>
<dbReference type="AlphaFoldDB" id="A0AAN9TSQ2"/>
<dbReference type="FunFam" id="1.10.555.10:FF:000005">
    <property type="entry name" value="Chimaerin"/>
    <property type="match status" value="1"/>
</dbReference>
<feature type="domain" description="SH2" evidence="12">
    <location>
        <begin position="35"/>
        <end position="103"/>
    </location>
</feature>
<dbReference type="SUPFAM" id="SSF57889">
    <property type="entry name" value="Cysteine-rich domain"/>
    <property type="match status" value="1"/>
</dbReference>
<dbReference type="SUPFAM" id="SSF55550">
    <property type="entry name" value="SH2 domain"/>
    <property type="match status" value="1"/>
</dbReference>
<dbReference type="Proteomes" id="UP001367676">
    <property type="component" value="Unassembled WGS sequence"/>
</dbReference>
<comment type="subcellular location">
    <subcellularLocation>
        <location evidence="1">Membrane</location>
        <topology evidence="1">Peripheral membrane protein</topology>
    </subcellularLocation>
</comment>
<dbReference type="InterPro" id="IPR020454">
    <property type="entry name" value="DAG/PE-bd"/>
</dbReference>
<evidence type="ECO:0000259" key="14">
    <source>
        <dbReference type="PROSITE" id="PS50238"/>
    </source>
</evidence>
<dbReference type="PANTHER" id="PTHR46075:SF2">
    <property type="entry name" value="RHO GTPASE ACTIVATING PROTEIN AT 5A, ISOFORM A"/>
    <property type="match status" value="1"/>
</dbReference>
<dbReference type="PRINTS" id="PR00008">
    <property type="entry name" value="DAGPEDOMAIN"/>
</dbReference>
<keyword evidence="5" id="KW-0862">Zinc</keyword>
<evidence type="ECO:0000259" key="13">
    <source>
        <dbReference type="PROSITE" id="PS50081"/>
    </source>
</evidence>
<dbReference type="CDD" id="cd20806">
    <property type="entry name" value="C1_CHN"/>
    <property type="match status" value="1"/>
</dbReference>
<evidence type="ECO:0000256" key="11">
    <source>
        <dbReference type="PROSITE-ProRule" id="PRU00191"/>
    </source>
</evidence>